<protein>
    <submittedName>
        <fullName evidence="10">Spermine oxidase-like</fullName>
    </submittedName>
</protein>
<keyword evidence="5" id="KW-0285">Flavoprotein</keyword>
<dbReference type="SUPFAM" id="SSF51905">
    <property type="entry name" value="FAD/NAD(P)-binding domain"/>
    <property type="match status" value="1"/>
</dbReference>
<reference evidence="10" key="1">
    <citation type="submission" date="2017-11" db="EMBL/GenBank/DDBJ databases">
        <title>The sensing device of the deep-sea amphipod.</title>
        <authorList>
            <person name="Kobayashi H."/>
            <person name="Nagahama T."/>
            <person name="Arai W."/>
            <person name="Sasagawa Y."/>
            <person name="Umeda M."/>
            <person name="Hayashi T."/>
            <person name="Nikaido I."/>
            <person name="Watanabe H."/>
            <person name="Oguri K."/>
            <person name="Kitazato H."/>
            <person name="Fujioka K."/>
            <person name="Kido Y."/>
            <person name="Takami H."/>
        </authorList>
    </citation>
    <scope>NUCLEOTIDE SEQUENCE</scope>
    <source>
        <tissue evidence="10">Whole body</tissue>
    </source>
</reference>
<dbReference type="InterPro" id="IPR002937">
    <property type="entry name" value="Amino_oxidase"/>
</dbReference>
<evidence type="ECO:0000256" key="4">
    <source>
        <dbReference type="ARBA" id="ARBA00022490"/>
    </source>
</evidence>
<evidence type="ECO:0000313" key="10">
    <source>
        <dbReference type="EMBL" id="LAC27075.1"/>
    </source>
</evidence>
<dbReference type="InterPro" id="IPR036188">
    <property type="entry name" value="FAD/NAD-bd_sf"/>
</dbReference>
<sequence>MNCSDANPSLHKTALNDTKTYKIIIIGAGVAGLCASNILRDNNIDDYLILEARNRIGGRIIAINIEGRQLELGANWIHGVLGNPIYELASVNGLIPIVQSSSSHTVLAAMEDGAKLPFAILQEMYEVYSVFLKRCEEYFLCRYLPPEGVSSVGEHLRLERDLYLQKLPEQQRKSRLLVFDYLMRRETCIIGSGDLNAVDLMEIGSYTELPGGNISLPTGFSSILGPLAKHVPPEKILKGHAVSVVRWNNAAEDETQLLGAQMKEKQKVEILCDNGKVFYADSVICTVPLGVLKHSAKTMFQPPLPDNKMTSIEKLCYGTVDKIYLEYDRAFFTSELSELILLWDKTDDTADMASRWYRKIYSFTKINDTLLLGWISGEEAKYMETLSFEIVSEKCTEILRLFLADPFVPKPKRCICTSWWSQPYSRGSYSSIGVGGSQLDIQTIAAPLYAQPHHTIPSLLFAGEHCHPSFYSTVHGAYLSGLDAARYLCELPGIVNTQQDPVTAASDSSNSKQTRTQTSADADADEEARAPQTSSSRCENKNVSQKDASTSDLTLTVEGTADLSSWLHGISLN</sequence>
<evidence type="ECO:0000256" key="7">
    <source>
        <dbReference type="ARBA" id="ARBA00023002"/>
    </source>
</evidence>
<dbReference type="EMBL" id="IACT01007963">
    <property type="protein sequence ID" value="LAC27075.1"/>
    <property type="molecule type" value="mRNA"/>
</dbReference>
<feature type="compositionally biased region" description="Polar residues" evidence="8">
    <location>
        <begin position="531"/>
        <end position="551"/>
    </location>
</feature>
<feature type="region of interest" description="Disordered" evidence="8">
    <location>
        <begin position="500"/>
        <end position="551"/>
    </location>
</feature>
<keyword evidence="6" id="KW-0274">FAD</keyword>
<dbReference type="PANTHER" id="PTHR10742">
    <property type="entry name" value="FLAVIN MONOAMINE OXIDASE"/>
    <property type="match status" value="1"/>
</dbReference>
<dbReference type="Gene3D" id="3.90.660.10">
    <property type="match status" value="1"/>
</dbReference>
<evidence type="ECO:0000256" key="3">
    <source>
        <dbReference type="ARBA" id="ARBA00005995"/>
    </source>
</evidence>
<dbReference type="GO" id="GO:0046592">
    <property type="term" value="F:polyamine oxidase activity"/>
    <property type="evidence" value="ECO:0007669"/>
    <property type="project" value="TreeGrafter"/>
</dbReference>
<feature type="compositionally biased region" description="Polar residues" evidence="8">
    <location>
        <begin position="500"/>
        <end position="519"/>
    </location>
</feature>
<keyword evidence="7" id="KW-0560">Oxidoreductase</keyword>
<proteinExistence type="evidence at transcript level"/>
<evidence type="ECO:0000256" key="1">
    <source>
        <dbReference type="ARBA" id="ARBA00001974"/>
    </source>
</evidence>
<dbReference type="Gene3D" id="3.50.50.60">
    <property type="entry name" value="FAD/NAD(P)-binding domain"/>
    <property type="match status" value="1"/>
</dbReference>
<evidence type="ECO:0000256" key="5">
    <source>
        <dbReference type="ARBA" id="ARBA00022630"/>
    </source>
</evidence>
<dbReference type="AlphaFoldDB" id="A0A6A7GC95"/>
<evidence type="ECO:0000256" key="8">
    <source>
        <dbReference type="SAM" id="MobiDB-lite"/>
    </source>
</evidence>
<evidence type="ECO:0000256" key="6">
    <source>
        <dbReference type="ARBA" id="ARBA00022827"/>
    </source>
</evidence>
<dbReference type="PANTHER" id="PTHR10742:SF405">
    <property type="entry name" value="PEROXISOMAL N(1)-ACETYL-SPERMINE_SPERMIDINE OXIDASE"/>
    <property type="match status" value="1"/>
</dbReference>
<dbReference type="InterPro" id="IPR050281">
    <property type="entry name" value="Flavin_monoamine_oxidase"/>
</dbReference>
<comment type="similarity">
    <text evidence="3">Belongs to the flavin monoamine oxidase family.</text>
</comment>
<keyword evidence="4" id="KW-0963">Cytoplasm</keyword>
<comment type="subcellular location">
    <subcellularLocation>
        <location evidence="2">Cytoplasm</location>
    </subcellularLocation>
</comment>
<name>A0A6A7GC95_9CRUS</name>
<organism evidence="10">
    <name type="scientific">Hirondellea gigas</name>
    <dbReference type="NCBI Taxonomy" id="1518452"/>
    <lineage>
        <taxon>Eukaryota</taxon>
        <taxon>Metazoa</taxon>
        <taxon>Ecdysozoa</taxon>
        <taxon>Arthropoda</taxon>
        <taxon>Crustacea</taxon>
        <taxon>Multicrustacea</taxon>
        <taxon>Malacostraca</taxon>
        <taxon>Eumalacostraca</taxon>
        <taxon>Peracarida</taxon>
        <taxon>Amphipoda</taxon>
        <taxon>Amphilochidea</taxon>
        <taxon>Lysianassida</taxon>
        <taxon>Lysianassidira</taxon>
        <taxon>Lysianassoidea</taxon>
        <taxon>Lysianassidae</taxon>
        <taxon>Hirondellea</taxon>
    </lineage>
</organism>
<evidence type="ECO:0000256" key="2">
    <source>
        <dbReference type="ARBA" id="ARBA00004496"/>
    </source>
</evidence>
<dbReference type="GO" id="GO:0005737">
    <property type="term" value="C:cytoplasm"/>
    <property type="evidence" value="ECO:0007669"/>
    <property type="project" value="UniProtKB-SubCell"/>
</dbReference>
<dbReference type="Pfam" id="PF01593">
    <property type="entry name" value="Amino_oxidase"/>
    <property type="match status" value="1"/>
</dbReference>
<accession>A0A6A7GC95</accession>
<feature type="domain" description="Amine oxidase" evidence="9">
    <location>
        <begin position="30"/>
        <end position="488"/>
    </location>
</feature>
<evidence type="ECO:0000259" key="9">
    <source>
        <dbReference type="Pfam" id="PF01593"/>
    </source>
</evidence>
<comment type="cofactor">
    <cofactor evidence="1">
        <name>FAD</name>
        <dbReference type="ChEBI" id="CHEBI:57692"/>
    </cofactor>
</comment>
<dbReference type="SUPFAM" id="SSF54373">
    <property type="entry name" value="FAD-linked reductases, C-terminal domain"/>
    <property type="match status" value="1"/>
</dbReference>